<evidence type="ECO:0000256" key="1">
    <source>
        <dbReference type="SAM" id="Phobius"/>
    </source>
</evidence>
<comment type="caution">
    <text evidence="2">The sequence shown here is derived from an EMBL/GenBank/DDBJ whole genome shotgun (WGS) entry which is preliminary data.</text>
</comment>
<name>A0A494XKK4_9BURK</name>
<keyword evidence="1" id="KW-1133">Transmembrane helix</keyword>
<organism evidence="2 3">
    <name type="scientific">Trinickia fusca</name>
    <dbReference type="NCBI Taxonomy" id="2419777"/>
    <lineage>
        <taxon>Bacteria</taxon>
        <taxon>Pseudomonadati</taxon>
        <taxon>Pseudomonadota</taxon>
        <taxon>Betaproteobacteria</taxon>
        <taxon>Burkholderiales</taxon>
        <taxon>Burkholderiaceae</taxon>
        <taxon>Trinickia</taxon>
    </lineage>
</organism>
<dbReference type="AlphaFoldDB" id="A0A494XKK4"/>
<evidence type="ECO:0000313" key="2">
    <source>
        <dbReference type="EMBL" id="RKP51245.1"/>
    </source>
</evidence>
<dbReference type="Proteomes" id="UP000280434">
    <property type="component" value="Unassembled WGS sequence"/>
</dbReference>
<keyword evidence="1" id="KW-0812">Transmembrane</keyword>
<sequence length="59" mass="6286">MNLHIHNADLVAIVALALLASLLLATRFKPKTWVGIVFEALLANLAAIATVIAFEAMLS</sequence>
<keyword evidence="1" id="KW-0472">Membrane</keyword>
<keyword evidence="3" id="KW-1185">Reference proteome</keyword>
<protein>
    <submittedName>
        <fullName evidence="2">Uncharacterized protein</fullName>
    </submittedName>
</protein>
<accession>A0A494XKK4</accession>
<feature type="transmembrane region" description="Helical" evidence="1">
    <location>
        <begin position="35"/>
        <end position="58"/>
    </location>
</feature>
<evidence type="ECO:0000313" key="3">
    <source>
        <dbReference type="Proteomes" id="UP000280434"/>
    </source>
</evidence>
<dbReference type="EMBL" id="RBZV01000002">
    <property type="protein sequence ID" value="RKP51245.1"/>
    <property type="molecule type" value="Genomic_DNA"/>
</dbReference>
<proteinExistence type="predicted"/>
<dbReference type="OrthoDB" id="9135219at2"/>
<reference evidence="2 3" key="1">
    <citation type="submission" date="2018-10" db="EMBL/GenBank/DDBJ databases">
        <title>Paraburkholderia sp. 7MK8-2, isolated from soil.</title>
        <authorList>
            <person name="Gao Z.-H."/>
            <person name="Qiu L.-H."/>
        </authorList>
    </citation>
    <scope>NUCLEOTIDE SEQUENCE [LARGE SCALE GENOMIC DNA]</scope>
    <source>
        <strain evidence="2 3">7MK8-2</strain>
    </source>
</reference>
<gene>
    <name evidence="2" type="ORF">D7S89_06650</name>
</gene>
<dbReference type="RefSeq" id="WP_121277329.1">
    <property type="nucleotide sequence ID" value="NZ_RBZV01000002.1"/>
</dbReference>